<gene>
    <name evidence="2" type="ORF">kpv71_27</name>
</gene>
<organismHost>
    <name type="scientific">Klebsiella pneumoniae</name>
    <dbReference type="NCBI Taxonomy" id="573"/>
</organismHost>
<name>A0A142F0Z9_BPK71</name>
<evidence type="ECO:0000313" key="3">
    <source>
        <dbReference type="Proteomes" id="UP000202850"/>
    </source>
</evidence>
<evidence type="ECO:0000256" key="1">
    <source>
        <dbReference type="SAM" id="Phobius"/>
    </source>
</evidence>
<organism evidence="2 3">
    <name type="scientific">Klebsiella phage KpV71</name>
    <name type="common">Bacteriophage KpV71</name>
    <dbReference type="NCBI Taxonomy" id="1796998"/>
    <lineage>
        <taxon>Viruses</taxon>
        <taxon>Duplodnaviria</taxon>
        <taxon>Heunggongvirae</taxon>
        <taxon>Uroviricota</taxon>
        <taxon>Caudoviricetes</taxon>
        <taxon>Autographivirales</taxon>
        <taxon>Autoscriptoviridae</taxon>
        <taxon>Slopekvirinae</taxon>
        <taxon>Drulisvirus</taxon>
        <taxon>Drulisvirus KpV71</taxon>
    </lineage>
</organism>
<dbReference type="KEGG" id="vg:29124267"/>
<protein>
    <submittedName>
        <fullName evidence="2">Uncharacterized protein</fullName>
    </submittedName>
</protein>
<accession>A0A142F0Z9</accession>
<keyword evidence="1" id="KW-0812">Transmembrane</keyword>
<keyword evidence="1" id="KW-1133">Transmembrane helix</keyword>
<dbReference type="EMBL" id="KU666550">
    <property type="protein sequence ID" value="AMQ66456.1"/>
    <property type="molecule type" value="Genomic_DNA"/>
</dbReference>
<dbReference type="Proteomes" id="UP000202850">
    <property type="component" value="Segment"/>
</dbReference>
<keyword evidence="1" id="KW-0472">Membrane</keyword>
<dbReference type="GeneID" id="29124267"/>
<dbReference type="RefSeq" id="YP_009302731.1">
    <property type="nucleotide sequence ID" value="NC_031246.1"/>
</dbReference>
<evidence type="ECO:0000313" key="2">
    <source>
        <dbReference type="EMBL" id="AMQ66456.1"/>
    </source>
</evidence>
<keyword evidence="3" id="KW-1185">Reference proteome</keyword>
<proteinExistence type="predicted"/>
<sequence>MRNFFAKAFYFLLVAPLVPVAFLCWVFEKIENSKALIAWESWARKLAKKVTGV</sequence>
<dbReference type="OrthoDB" id="40734at10239"/>
<reference evidence="2" key="1">
    <citation type="submission" date="2016-02" db="EMBL/GenBank/DDBJ databases">
        <title>Complete genome sequence of bacteriophage vB_KpnP_KpV71 lytic for Klebsiella pneumoniae.</title>
        <authorList>
            <person name="Komisarova E.V."/>
            <person name="Krasilnikova V.M."/>
            <person name="Kislichkina A.A."/>
            <person name="Myakinina V.P."/>
            <person name="Volozhantsev N.V."/>
        </authorList>
    </citation>
    <scope>NUCLEOTIDE SEQUENCE [LARGE SCALE GENOMIC DNA]</scope>
</reference>
<feature type="transmembrane region" description="Helical" evidence="1">
    <location>
        <begin position="6"/>
        <end position="27"/>
    </location>
</feature>